<feature type="compositionally biased region" description="Basic and acidic residues" evidence="1">
    <location>
        <begin position="655"/>
        <end position="681"/>
    </location>
</feature>
<feature type="compositionally biased region" description="Basic and acidic residues" evidence="1">
    <location>
        <begin position="842"/>
        <end position="869"/>
    </location>
</feature>
<feature type="region of interest" description="Disordered" evidence="1">
    <location>
        <begin position="1052"/>
        <end position="1072"/>
    </location>
</feature>
<feature type="compositionally biased region" description="Polar residues" evidence="1">
    <location>
        <begin position="1096"/>
        <end position="1111"/>
    </location>
</feature>
<dbReference type="Proteomes" id="UP000504633">
    <property type="component" value="Unplaced"/>
</dbReference>
<dbReference type="KEGG" id="dhe:111600714"/>
<feature type="compositionally biased region" description="Basic and acidic residues" evidence="1">
    <location>
        <begin position="562"/>
        <end position="578"/>
    </location>
</feature>
<evidence type="ECO:0000256" key="1">
    <source>
        <dbReference type="SAM" id="MobiDB-lite"/>
    </source>
</evidence>
<dbReference type="PANTHER" id="PTHR21505">
    <property type="entry name" value="MADF DOMAIN-CONTAINING PROTEIN-RELATED"/>
    <property type="match status" value="1"/>
</dbReference>
<feature type="compositionally biased region" description="Basic and acidic residues" evidence="1">
    <location>
        <begin position="760"/>
        <end position="769"/>
    </location>
</feature>
<gene>
    <name evidence="4" type="primary">LOC111600714</name>
</gene>
<evidence type="ECO:0000313" key="3">
    <source>
        <dbReference type="Proteomes" id="UP000504633"/>
    </source>
</evidence>
<dbReference type="GeneID" id="111600714"/>
<reference evidence="4" key="1">
    <citation type="submission" date="2025-08" db="UniProtKB">
        <authorList>
            <consortium name="RefSeq"/>
        </authorList>
    </citation>
    <scope>IDENTIFICATION</scope>
    <source>
        <strain evidence="4">15085-1641.00</strain>
        <tissue evidence="4">Whole body</tissue>
    </source>
</reference>
<feature type="region of interest" description="Disordered" evidence="1">
    <location>
        <begin position="553"/>
        <end position="874"/>
    </location>
</feature>
<feature type="compositionally biased region" description="Polar residues" evidence="1">
    <location>
        <begin position="1312"/>
        <end position="1321"/>
    </location>
</feature>
<protein>
    <submittedName>
        <fullName evidence="4">Uncharacterized protein LOC111600714 isoform X1</fullName>
    </submittedName>
</protein>
<dbReference type="RefSeq" id="XP_023172739.2">
    <property type="nucleotide sequence ID" value="XM_023316971.2"/>
</dbReference>
<dbReference type="InterPro" id="IPR006578">
    <property type="entry name" value="MADF-dom"/>
</dbReference>
<dbReference type="PROSITE" id="PS51029">
    <property type="entry name" value="MADF"/>
    <property type="match status" value="1"/>
</dbReference>
<feature type="compositionally biased region" description="Basic and acidic residues" evidence="1">
    <location>
        <begin position="720"/>
        <end position="752"/>
    </location>
</feature>
<sequence length="1489" mass="171278">MVATRQNHTGFSKAIFKLIRLYRANDCLWNPKSSSFKNSEMKERAWQRISKFFNYGLSVDEVKLQILLLRHYFTTELLAMKRCKLGGYTHVPRQSYFKELQFLKEAMGPSVNVKTTESEAQDRINCIVEDAFLLSSSENSIRSEQVDFQIPSSNERRIINTELQLLESESEKLPLPSFDKSARQLQRRCQSGCDRWHQQTYHDEHDNYIRQPSRSADASEHYHNCGYIGTQSVDSEFFNQAFSNQWALSYAPEMFGNHSTSLNTNLGAQAVYPKAFPARKKVLTGRYRNKPKQPAEVYNEGEDWPKYVGPNVQFRCTNDNGHNKYRSVSRHKSGVEQRYPSNKCAGLNCQMGQPIYPVENNDLTGYGNFQQNQYEVDCGCNTNLTSRNPYDPNYNQMPDNANDRLTETELGVYESDIPPQWECNESNCPNLKLNNPINSNALNQSRRRLENAQASIVSQGTEYQNGRRLTPIIRRTCDVDDEYGNGQHCSNHPEMQGIDCEPTVLCKVRAHVPSKSTIDSMQVSGAFDDSPKIIYCTDRDILNAPNAIQCPFKKPKQVQQYDDDRQMQRNDSKQERNRQSRSRGMENTSTQNRQSMSFSKARESATGKQTKSPRSSLRSNVQQSSKSNYSSEVVLEDTQQTKLDRMSENSRGSRRGLDKQRSRNSEYENRRQSVLERETKPQNKRMSSDVYESEHSRREREKMCSCYNCHSGKVSRSSHKYPENRRYSSAEKDFYKREDYRETREYNPDMPERLQTSPRNSDRRSDHYSRASAPIPENYRDMPEYNPDMPDRLQSGPRNVDRRSDQYNSARASMPENYRQTPEYSPYMPERLPTGSRNFGRQSDEYARAEDRSSERVMKHRSQSQEKHGGKPNLCCYRSKYDDNQVKEPVSTSSRYRNDMNDDETYNACVKECLSRKYPSDADTVERLEEDENFRRSDNTNQEYQIEEDYENQQTIRTTEYIPCHSDCPLRHECIIYKDCNTQEYPGDYESQLNNPAKSACHSECPVRKESTRYEDRNSRKSSTEEKVFEIQQAIRANPSCHHECPVSKESTISQDFNSRKNPTEEMDFENQPANSADKYLECHTECPARQEGFRRSQNNSQLQDASPTYQNDERVLDKTYESDNQNNYEELESFCEQGQLSENDQCKVEQTKDDDNVKAVKDCIPERFTDQQIALENMLDCECPTDEDDLQMLITKNTQETEAAKGENTANLREASVETDIDMSLHDRNNPQKGIACQCSVGGIGTTAVPQKGLREQSAKLIEDNESTLKPRPPKVNRKKICSCKPPVLYKKKCNKAPACPIKIDNVKLRSSSPVGTKSRSSSKRHNRVEDDNINKLQGRGSLRRNHIFGIHNGGINLDLGNEHAGYKIQEQTVTSQQCEGMSIICSFEVPSELAEKTIDMLNNHIANAPRSDVKITCSHKSLSGEKPTKKCVSKCSAALVCNPTNRYSSNPFLRANCTASKGNIIVLHPPTQGFRPSKYSFSMKDEQ</sequence>
<feature type="region of interest" description="Disordered" evidence="1">
    <location>
        <begin position="1312"/>
        <end position="1334"/>
    </location>
</feature>
<proteinExistence type="predicted"/>
<evidence type="ECO:0000259" key="2">
    <source>
        <dbReference type="PROSITE" id="PS51029"/>
    </source>
</evidence>
<feature type="domain" description="MADF" evidence="2">
    <location>
        <begin position="17"/>
        <end position="108"/>
    </location>
</feature>
<dbReference type="PANTHER" id="PTHR21505:SF8">
    <property type="entry name" value="DPT-YFP REPRESSOR BY OVEREXPRESSION, ISOFORM D-RELATED"/>
    <property type="match status" value="1"/>
</dbReference>
<feature type="compositionally biased region" description="Polar residues" evidence="1">
    <location>
        <begin position="585"/>
        <end position="598"/>
    </location>
</feature>
<dbReference type="SMART" id="SM00595">
    <property type="entry name" value="MADF"/>
    <property type="match status" value="1"/>
</dbReference>
<accession>A0A6J1LWV1</accession>
<evidence type="ECO:0000313" key="4">
    <source>
        <dbReference type="RefSeq" id="XP_023172739.2"/>
    </source>
</evidence>
<feature type="compositionally biased region" description="Polar residues" evidence="1">
    <location>
        <begin position="606"/>
        <end position="641"/>
    </location>
</feature>
<dbReference type="OrthoDB" id="8190343at2759"/>
<dbReference type="Pfam" id="PF10545">
    <property type="entry name" value="MADF_DNA_bdg"/>
    <property type="match status" value="1"/>
</dbReference>
<name>A0A6J1LWV1_DROHY</name>
<keyword evidence="3" id="KW-1185">Reference proteome</keyword>
<feature type="region of interest" description="Disordered" evidence="1">
    <location>
        <begin position="1094"/>
        <end position="1114"/>
    </location>
</feature>
<feature type="compositionally biased region" description="Basic and acidic residues" evidence="1">
    <location>
        <begin position="692"/>
        <end position="703"/>
    </location>
</feature>
<organism evidence="3 4">
    <name type="scientific">Drosophila hydei</name>
    <name type="common">Fruit fly</name>
    <dbReference type="NCBI Taxonomy" id="7224"/>
    <lineage>
        <taxon>Eukaryota</taxon>
        <taxon>Metazoa</taxon>
        <taxon>Ecdysozoa</taxon>
        <taxon>Arthropoda</taxon>
        <taxon>Hexapoda</taxon>
        <taxon>Insecta</taxon>
        <taxon>Pterygota</taxon>
        <taxon>Neoptera</taxon>
        <taxon>Endopterygota</taxon>
        <taxon>Diptera</taxon>
        <taxon>Brachycera</taxon>
        <taxon>Muscomorpha</taxon>
        <taxon>Ephydroidea</taxon>
        <taxon>Drosophilidae</taxon>
        <taxon>Drosophila</taxon>
    </lineage>
</organism>